<dbReference type="Pfam" id="PF13173">
    <property type="entry name" value="AAA_14"/>
    <property type="match status" value="1"/>
</dbReference>
<dbReference type="SUPFAM" id="SSF52540">
    <property type="entry name" value="P-loop containing nucleoside triphosphate hydrolases"/>
    <property type="match status" value="1"/>
</dbReference>
<dbReference type="AlphaFoldDB" id="A0A1G5H0M8"/>
<sequence>MKDAVFKRKIYDEILEWKEKRSNKYALLIKGARRVGKSTIAEEFAKNEFKSYILLDFAHASKEIMALFDDTYNLDFFFLQLQQLTRTRLYEKESVIIFDEVQLLPKARQAIKYLVADGRYKYIETGSLISIKKNTKDILIPSEEHKISMYPMDFEEFLWAIGDEITAETIKTLLKNKNAAGNSMHRDLMRKFRLYMLIGGMPQAIETYLETNNLQAVDEAKREIVDLYEEDFTKIDSSGLAGDIYDAIPANLSGNASRYILASAREGTRADQVVDLLPDMLSSYTVNIAYHANNPGVGMALEKDSGRYKLFTSDVGLFVTLAFKDKNYTENVIYNKLLSDKLEANLGYVYENVVAQMLKVKGNNLFYYTMESETSNHLYEIDFLTSVGDKICPIEVKYGNYRAHKSLDVFCDKFSRRVKDKYVVHTKDYKWENGINYIPVYMVPFL</sequence>
<evidence type="ECO:0000259" key="1">
    <source>
        <dbReference type="Pfam" id="PF13173"/>
    </source>
</evidence>
<dbReference type="PANTHER" id="PTHR33295:SF7">
    <property type="entry name" value="ATPASE"/>
    <property type="match status" value="1"/>
</dbReference>
<dbReference type="Pfam" id="PF13635">
    <property type="entry name" value="DUF4143"/>
    <property type="match status" value="1"/>
</dbReference>
<dbReference type="Proteomes" id="UP000183047">
    <property type="component" value="Unassembled WGS sequence"/>
</dbReference>
<evidence type="ECO:0000313" key="4">
    <source>
        <dbReference type="Proteomes" id="UP000183047"/>
    </source>
</evidence>
<dbReference type="InterPro" id="IPR041682">
    <property type="entry name" value="AAA_14"/>
</dbReference>
<dbReference type="InterPro" id="IPR027417">
    <property type="entry name" value="P-loop_NTPase"/>
</dbReference>
<proteinExistence type="predicted"/>
<keyword evidence="4" id="KW-1185">Reference proteome</keyword>
<organism evidence="3 4">
    <name type="scientific">Butyrivibrio hungatei</name>
    <dbReference type="NCBI Taxonomy" id="185008"/>
    <lineage>
        <taxon>Bacteria</taxon>
        <taxon>Bacillati</taxon>
        <taxon>Bacillota</taxon>
        <taxon>Clostridia</taxon>
        <taxon>Lachnospirales</taxon>
        <taxon>Lachnospiraceae</taxon>
        <taxon>Butyrivibrio</taxon>
    </lineage>
</organism>
<protein>
    <recommendedName>
        <fullName evidence="5">ATPase</fullName>
    </recommendedName>
</protein>
<dbReference type="Gene3D" id="3.40.50.300">
    <property type="entry name" value="P-loop containing nucleotide triphosphate hydrolases"/>
    <property type="match status" value="1"/>
</dbReference>
<name>A0A1G5H0M8_9FIRM</name>
<evidence type="ECO:0000313" key="3">
    <source>
        <dbReference type="EMBL" id="SCY57405.1"/>
    </source>
</evidence>
<reference evidence="4" key="1">
    <citation type="submission" date="2016-10" db="EMBL/GenBank/DDBJ databases">
        <authorList>
            <person name="Varghese N."/>
            <person name="Submissions S."/>
        </authorList>
    </citation>
    <scope>NUCLEOTIDE SEQUENCE [LARGE SCALE GENOMIC DNA]</scope>
    <source>
        <strain evidence="4">XBD2006</strain>
    </source>
</reference>
<evidence type="ECO:0008006" key="5">
    <source>
        <dbReference type="Google" id="ProtNLM"/>
    </source>
</evidence>
<dbReference type="EMBL" id="FMUR01000031">
    <property type="protein sequence ID" value="SCY57405.1"/>
    <property type="molecule type" value="Genomic_DNA"/>
</dbReference>
<feature type="domain" description="DUF4143" evidence="2">
    <location>
        <begin position="285"/>
        <end position="399"/>
    </location>
</feature>
<evidence type="ECO:0000259" key="2">
    <source>
        <dbReference type="Pfam" id="PF13635"/>
    </source>
</evidence>
<feature type="domain" description="AAA" evidence="1">
    <location>
        <begin position="24"/>
        <end position="158"/>
    </location>
</feature>
<accession>A0A1G5H0M8</accession>
<dbReference type="PANTHER" id="PTHR33295">
    <property type="entry name" value="ATPASE"/>
    <property type="match status" value="1"/>
</dbReference>
<dbReference type="InterPro" id="IPR025420">
    <property type="entry name" value="DUF4143"/>
</dbReference>
<dbReference type="RefSeq" id="WP_074463488.1">
    <property type="nucleotide sequence ID" value="NZ_FMUR01000031.1"/>
</dbReference>
<dbReference type="OrthoDB" id="9801806at2"/>
<gene>
    <name evidence="3" type="ORF">SAMN02910451_03144</name>
</gene>